<accession>A0A126PV24</accession>
<gene>
    <name evidence="10" type="ORF">AVL55_01000</name>
</gene>
<dbReference type="GO" id="GO:0046872">
    <property type="term" value="F:metal ion binding"/>
    <property type="evidence" value="ECO:0007669"/>
    <property type="project" value="UniProtKB-KW"/>
</dbReference>
<dbReference type="InterPro" id="IPR004852">
    <property type="entry name" value="Di-haem_cyt_c_peroxidsae"/>
</dbReference>
<evidence type="ECO:0000313" key="11">
    <source>
        <dbReference type="Proteomes" id="UP000063991"/>
    </source>
</evidence>
<feature type="signal peptide" evidence="8">
    <location>
        <begin position="1"/>
        <end position="17"/>
    </location>
</feature>
<dbReference type="Gene3D" id="1.10.760.10">
    <property type="entry name" value="Cytochrome c-like domain"/>
    <property type="match status" value="2"/>
</dbReference>
<feature type="chain" id="PRO_5007272275" description="Cytochrome c domain-containing protein" evidence="8">
    <location>
        <begin position="18"/>
        <end position="410"/>
    </location>
</feature>
<proteinExistence type="predicted"/>
<dbReference type="GO" id="GO:0004130">
    <property type="term" value="F:cytochrome-c peroxidase activity"/>
    <property type="evidence" value="ECO:0007669"/>
    <property type="project" value="TreeGrafter"/>
</dbReference>
<reference evidence="10 11" key="1">
    <citation type="submission" date="2015-12" db="EMBL/GenBank/DDBJ databases">
        <authorList>
            <person name="Shamseldin A."/>
            <person name="Moawad H."/>
            <person name="Abd El-Rahim W.M."/>
            <person name="Sadowsky M.J."/>
        </authorList>
    </citation>
    <scope>NUCLEOTIDE SEQUENCE [LARGE SCALE GENOMIC DNA]</scope>
    <source>
        <strain evidence="10 11">D7</strain>
    </source>
</reference>
<dbReference type="InterPro" id="IPR036909">
    <property type="entry name" value="Cyt_c-like_dom_sf"/>
</dbReference>
<dbReference type="PANTHER" id="PTHR30600">
    <property type="entry name" value="CYTOCHROME C PEROXIDASE-RELATED"/>
    <property type="match status" value="1"/>
</dbReference>
<dbReference type="PROSITE" id="PS51007">
    <property type="entry name" value="CYTC"/>
    <property type="match status" value="2"/>
</dbReference>
<keyword evidence="4 8" id="KW-0732">Signal</keyword>
<dbReference type="EMBL" id="CP014323">
    <property type="protein sequence ID" value="AMJ96877.1"/>
    <property type="molecule type" value="Genomic_DNA"/>
</dbReference>
<dbReference type="GO" id="GO:0009055">
    <property type="term" value="F:electron transfer activity"/>
    <property type="evidence" value="ECO:0007669"/>
    <property type="project" value="InterPro"/>
</dbReference>
<evidence type="ECO:0000256" key="5">
    <source>
        <dbReference type="ARBA" id="ARBA00023002"/>
    </source>
</evidence>
<comment type="subcellular location">
    <subcellularLocation>
        <location evidence="1">Cell envelope</location>
    </subcellularLocation>
</comment>
<evidence type="ECO:0000256" key="8">
    <source>
        <dbReference type="SAM" id="SignalP"/>
    </source>
</evidence>
<keyword evidence="2 7" id="KW-0349">Heme</keyword>
<organism evidence="10 11">
    <name type="scientific">Alteromonas macleodii</name>
    <name type="common">Pseudoalteromonas macleodii</name>
    <dbReference type="NCBI Taxonomy" id="28108"/>
    <lineage>
        <taxon>Bacteria</taxon>
        <taxon>Pseudomonadati</taxon>
        <taxon>Pseudomonadota</taxon>
        <taxon>Gammaproteobacteria</taxon>
        <taxon>Alteromonadales</taxon>
        <taxon>Alteromonadaceae</taxon>
        <taxon>Alteromonas/Salinimonas group</taxon>
        <taxon>Alteromonas</taxon>
    </lineage>
</organism>
<dbReference type="InterPro" id="IPR009056">
    <property type="entry name" value="Cyt_c-like_dom"/>
</dbReference>
<evidence type="ECO:0000256" key="4">
    <source>
        <dbReference type="ARBA" id="ARBA00022729"/>
    </source>
</evidence>
<sequence>MKWLTYLLVVTSLGANASDIDFKLNKVIEIYGLTGFDCNAVQNNKKDLTELGEALFESKLLSGGNDTSCSTCHLKELNRVDGLPLSVGVGGSGEGEARLRDGKGIIVPRNSFTFVGRGHKDYKTYFWDGKVEQEQGRLVSIIGDDVSKGFDSPLALAAVLPILARDEFLGLLSESTSNEMVSIDDSYYEERYRHASKFLNSKILNSQGHDWSELKNKFEESGIEIEKIQLSDIGNAISSFLINKENCIENNWSKYIKGDTNALNTAQKQGAFLFYGKGRCASCHSGDLLSDFKFHSIATPQGPFGVSVDGQDLGRSEISLKYEDRFKFKTPSLLDVSRTKPYGHNGIFNSLDEVVLFHFNPIPFFKGRDMSKDELYNYGRILASRSELLSYIEVFDEEEFQNLLEFLKTL</sequence>
<evidence type="ECO:0000313" key="10">
    <source>
        <dbReference type="EMBL" id="AMJ96877.1"/>
    </source>
</evidence>
<evidence type="ECO:0000256" key="2">
    <source>
        <dbReference type="ARBA" id="ARBA00022617"/>
    </source>
</evidence>
<dbReference type="AlphaFoldDB" id="A0A126PV24"/>
<dbReference type="PANTHER" id="PTHR30600:SF10">
    <property type="entry name" value="BLL6722 PROTEIN"/>
    <property type="match status" value="1"/>
</dbReference>
<evidence type="ECO:0000256" key="1">
    <source>
        <dbReference type="ARBA" id="ARBA00004196"/>
    </source>
</evidence>
<keyword evidence="5" id="KW-0560">Oxidoreductase</keyword>
<evidence type="ECO:0000256" key="7">
    <source>
        <dbReference type="PROSITE-ProRule" id="PRU00433"/>
    </source>
</evidence>
<dbReference type="InterPro" id="IPR023893">
    <property type="entry name" value="MauG-like"/>
</dbReference>
<feature type="domain" description="Cytochrome c" evidence="9">
    <location>
        <begin position="47"/>
        <end position="179"/>
    </location>
</feature>
<dbReference type="GO" id="GO:0020037">
    <property type="term" value="F:heme binding"/>
    <property type="evidence" value="ECO:0007669"/>
    <property type="project" value="InterPro"/>
</dbReference>
<dbReference type="Proteomes" id="UP000063991">
    <property type="component" value="Chromosome"/>
</dbReference>
<dbReference type="InterPro" id="IPR051395">
    <property type="entry name" value="Cytochrome_c_Peroxidase/MauG"/>
</dbReference>
<name>A0A126PV24_ALTMA</name>
<dbReference type="GO" id="GO:0030313">
    <property type="term" value="C:cell envelope"/>
    <property type="evidence" value="ECO:0007669"/>
    <property type="project" value="UniProtKB-SubCell"/>
</dbReference>
<feature type="domain" description="Cytochrome c" evidence="9">
    <location>
        <begin position="265"/>
        <end position="410"/>
    </location>
</feature>
<keyword evidence="3 7" id="KW-0479">Metal-binding</keyword>
<dbReference type="NCBIfam" id="TIGR03981">
    <property type="entry name" value="SAM_quin_mod"/>
    <property type="match status" value="1"/>
</dbReference>
<dbReference type="SUPFAM" id="SSF46626">
    <property type="entry name" value="Cytochrome c"/>
    <property type="match status" value="2"/>
</dbReference>
<keyword evidence="6 7" id="KW-0408">Iron</keyword>
<evidence type="ECO:0000259" key="9">
    <source>
        <dbReference type="PROSITE" id="PS51007"/>
    </source>
</evidence>
<evidence type="ECO:0000256" key="6">
    <source>
        <dbReference type="ARBA" id="ARBA00023004"/>
    </source>
</evidence>
<dbReference type="Pfam" id="PF03150">
    <property type="entry name" value="CCP_MauG"/>
    <property type="match status" value="1"/>
</dbReference>
<protein>
    <recommendedName>
        <fullName evidence="9">Cytochrome c domain-containing protein</fullName>
    </recommendedName>
</protein>
<evidence type="ECO:0000256" key="3">
    <source>
        <dbReference type="ARBA" id="ARBA00022723"/>
    </source>
</evidence>